<evidence type="ECO:0000313" key="2">
    <source>
        <dbReference type="Proteomes" id="UP001163603"/>
    </source>
</evidence>
<name>A0ACC0XYK6_9ROSI</name>
<dbReference type="EMBL" id="CM047745">
    <property type="protein sequence ID" value="KAJ0026322.1"/>
    <property type="molecule type" value="Genomic_DNA"/>
</dbReference>
<gene>
    <name evidence="1" type="ORF">Pint_07096</name>
</gene>
<proteinExistence type="predicted"/>
<protein>
    <submittedName>
        <fullName evidence="1">Uncharacterized protein</fullName>
    </submittedName>
</protein>
<dbReference type="Proteomes" id="UP001163603">
    <property type="component" value="Chromosome 10"/>
</dbReference>
<keyword evidence="2" id="KW-1185">Reference proteome</keyword>
<organism evidence="1 2">
    <name type="scientific">Pistacia integerrima</name>
    <dbReference type="NCBI Taxonomy" id="434235"/>
    <lineage>
        <taxon>Eukaryota</taxon>
        <taxon>Viridiplantae</taxon>
        <taxon>Streptophyta</taxon>
        <taxon>Embryophyta</taxon>
        <taxon>Tracheophyta</taxon>
        <taxon>Spermatophyta</taxon>
        <taxon>Magnoliopsida</taxon>
        <taxon>eudicotyledons</taxon>
        <taxon>Gunneridae</taxon>
        <taxon>Pentapetalae</taxon>
        <taxon>rosids</taxon>
        <taxon>malvids</taxon>
        <taxon>Sapindales</taxon>
        <taxon>Anacardiaceae</taxon>
        <taxon>Pistacia</taxon>
    </lineage>
</organism>
<sequence>MQTLTTKHPKYINPKLPPRKLSSEKIQRLIKFGQPPLPHDPFLSSSPKTKTATKPSPTPSISRWWRIVSLYTDQTDTNVSRTILIVGANVTDQTAIGGQRCGWLVGGRWEIGGGDRRSGELGLLRATAVQSIARLQGAIELVEMRLWSIRWRRSRSWLSLPKSMRQAAALLADEDVDESPSSNSRRTSTFLNVVALGNVGAGKSAVLNSLIGHPVLPTGENGATRAPISIDLQKDGSLSSKSIILQIDNKSQQVSAS</sequence>
<accession>A0ACC0XYK6</accession>
<evidence type="ECO:0000313" key="1">
    <source>
        <dbReference type="EMBL" id="KAJ0026322.1"/>
    </source>
</evidence>
<reference evidence="2" key="1">
    <citation type="journal article" date="2023" name="G3 (Bethesda)">
        <title>Genome assembly and association tests identify interacting loci associated with vigor, precocity, and sex in interspecific pistachio rootstocks.</title>
        <authorList>
            <person name="Palmer W."/>
            <person name="Jacygrad E."/>
            <person name="Sagayaradj S."/>
            <person name="Cavanaugh K."/>
            <person name="Han R."/>
            <person name="Bertier L."/>
            <person name="Beede B."/>
            <person name="Kafkas S."/>
            <person name="Golino D."/>
            <person name="Preece J."/>
            <person name="Michelmore R."/>
        </authorList>
    </citation>
    <scope>NUCLEOTIDE SEQUENCE [LARGE SCALE GENOMIC DNA]</scope>
</reference>
<comment type="caution">
    <text evidence="1">The sequence shown here is derived from an EMBL/GenBank/DDBJ whole genome shotgun (WGS) entry which is preliminary data.</text>
</comment>